<comment type="subcellular location">
    <subcellularLocation>
        <location evidence="1">Cell membrane</location>
        <topology evidence="1">Multi-pass membrane protein</topology>
    </subcellularLocation>
</comment>
<sequence length="519" mass="60155">MRIQNSLKNILFGLSGQIISIGMGFVVRTVFIYTLGIEYLGVDGLFTSILLMFSLANLGFDTAIIYSLYRPLAEKDIYKIQALMNLYQKAYRLIGVVVLLLGLSLLPFLDYLVNADTMIKDINIIYLLFLISSVSSYYFVYKQSIIIADQSNYIISKIHTLFIIISNALQIVLLIIISDYIVVLIVQLTLKVIENVYIANKANKLYPFLKEKNNAKLSKADRREFFENLYSLLLYKISGVVINATDNIIISKFIGIIWVGVYSNYLLILNTLNTLLGYLFYSITASVGNLNVKENAEKKYFIFRVINFFNFWIYGFCTVCLWNLINPFITLWLGEEYVFNKYVLFFILLNFFTSGMQNTTTIFRETTGLFKKGKYRPIIAAIINIVVSIILAKQIGIAGVLLGTVISRLCTYFWYDPYIIFKMIFKKSVKVYFIRYILFVVLVLFSVIATDFIGYIFHINIFMDMVIRSILCLIIPNLIFWMVFKEAEEYRYFLNLTRILIKKIKSKILTRKVSNDNYP</sequence>
<feature type="transmembrane region" description="Helical" evidence="6">
    <location>
        <begin position="12"/>
        <end position="33"/>
    </location>
</feature>
<accession>A0A1W6ABS8</accession>
<feature type="transmembrane region" description="Helical" evidence="6">
    <location>
        <begin position="337"/>
        <end position="354"/>
    </location>
</feature>
<dbReference type="Proteomes" id="UP000192932">
    <property type="component" value="Chromosome"/>
</dbReference>
<feature type="transmembrane region" description="Helical" evidence="6">
    <location>
        <begin position="465"/>
        <end position="484"/>
    </location>
</feature>
<dbReference type="EMBL" id="CP020743">
    <property type="protein sequence ID" value="ARJ23255.1"/>
    <property type="molecule type" value="Genomic_DNA"/>
</dbReference>
<gene>
    <name evidence="7" type="ORF">B7492_19610</name>
</gene>
<feature type="transmembrane region" description="Helical" evidence="6">
    <location>
        <begin position="124"/>
        <end position="141"/>
    </location>
</feature>
<keyword evidence="3 6" id="KW-0812">Transmembrane</keyword>
<dbReference type="PANTHER" id="PTHR30250:SF26">
    <property type="entry name" value="PSMA PROTEIN"/>
    <property type="match status" value="1"/>
</dbReference>
<evidence type="ECO:0000256" key="3">
    <source>
        <dbReference type="ARBA" id="ARBA00022692"/>
    </source>
</evidence>
<evidence type="ECO:0000256" key="5">
    <source>
        <dbReference type="ARBA" id="ARBA00023136"/>
    </source>
</evidence>
<feature type="transmembrane region" description="Helical" evidence="6">
    <location>
        <begin position="436"/>
        <end position="459"/>
    </location>
</feature>
<feature type="transmembrane region" description="Helical" evidence="6">
    <location>
        <begin position="256"/>
        <end position="281"/>
    </location>
</feature>
<protein>
    <submittedName>
        <fullName evidence="7">Sugar translocase</fullName>
    </submittedName>
</protein>
<feature type="transmembrane region" description="Helical" evidence="6">
    <location>
        <begin position="301"/>
        <end position="325"/>
    </location>
</feature>
<dbReference type="InterPro" id="IPR050833">
    <property type="entry name" value="Poly_Biosynth_Transport"/>
</dbReference>
<dbReference type="PANTHER" id="PTHR30250">
    <property type="entry name" value="PST FAMILY PREDICTED COLANIC ACID TRANSPORTER"/>
    <property type="match status" value="1"/>
</dbReference>
<name>A0A084IZZ3_BACMY</name>
<evidence type="ECO:0000313" key="7">
    <source>
        <dbReference type="EMBL" id="ARJ23255.1"/>
    </source>
</evidence>
<feature type="transmembrane region" description="Helical" evidence="6">
    <location>
        <begin position="161"/>
        <end position="186"/>
    </location>
</feature>
<dbReference type="RefSeq" id="WP_016120648.1">
    <property type="nucleotide sequence ID" value="NZ_CP020743.1"/>
</dbReference>
<accession>A0A084IZZ3</accession>
<proteinExistence type="predicted"/>
<evidence type="ECO:0000313" key="8">
    <source>
        <dbReference type="Proteomes" id="UP000192932"/>
    </source>
</evidence>
<keyword evidence="4 6" id="KW-1133">Transmembrane helix</keyword>
<organism evidence="7 8">
    <name type="scientific">Bacillus mycoides</name>
    <dbReference type="NCBI Taxonomy" id="1405"/>
    <lineage>
        <taxon>Bacteria</taxon>
        <taxon>Bacillati</taxon>
        <taxon>Bacillota</taxon>
        <taxon>Bacilli</taxon>
        <taxon>Bacillales</taxon>
        <taxon>Bacillaceae</taxon>
        <taxon>Bacillus</taxon>
        <taxon>Bacillus cereus group</taxon>
    </lineage>
</organism>
<dbReference type="AlphaFoldDB" id="A0A084IZZ3"/>
<keyword evidence="5 6" id="KW-0472">Membrane</keyword>
<evidence type="ECO:0000256" key="4">
    <source>
        <dbReference type="ARBA" id="ARBA00022989"/>
    </source>
</evidence>
<evidence type="ECO:0000256" key="6">
    <source>
        <dbReference type="SAM" id="Phobius"/>
    </source>
</evidence>
<evidence type="ECO:0000256" key="1">
    <source>
        <dbReference type="ARBA" id="ARBA00004651"/>
    </source>
</evidence>
<feature type="transmembrane region" description="Helical" evidence="6">
    <location>
        <begin position="397"/>
        <end position="415"/>
    </location>
</feature>
<feature type="transmembrane region" description="Helical" evidence="6">
    <location>
        <begin position="375"/>
        <end position="391"/>
    </location>
</feature>
<feature type="transmembrane region" description="Helical" evidence="6">
    <location>
        <begin position="90"/>
        <end position="112"/>
    </location>
</feature>
<reference evidence="7 8" key="1">
    <citation type="submission" date="2017-04" db="EMBL/GenBank/DDBJ databases">
        <title>The Characteristic of a Fine Plant Growth-Promoting Rhizobacteria Bacillus mycoides Gnyt1 and its Whole Genome Sequencing Analysis.</title>
        <authorList>
            <person name="Li J.H."/>
            <person name="Yao T."/>
        </authorList>
    </citation>
    <scope>NUCLEOTIDE SEQUENCE [LARGE SCALE GENOMIC DNA]</scope>
    <source>
        <strain evidence="7 8">Gnyt1</strain>
    </source>
</reference>
<evidence type="ECO:0000256" key="2">
    <source>
        <dbReference type="ARBA" id="ARBA00022475"/>
    </source>
</evidence>
<feature type="transmembrane region" description="Helical" evidence="6">
    <location>
        <begin position="45"/>
        <end position="69"/>
    </location>
</feature>
<keyword evidence="2" id="KW-1003">Cell membrane</keyword>
<dbReference type="GO" id="GO:0005886">
    <property type="term" value="C:plasma membrane"/>
    <property type="evidence" value="ECO:0007669"/>
    <property type="project" value="UniProtKB-SubCell"/>
</dbReference>